<dbReference type="SUPFAM" id="SSF46689">
    <property type="entry name" value="Homeodomain-like"/>
    <property type="match status" value="1"/>
</dbReference>
<dbReference type="InterPro" id="IPR009057">
    <property type="entry name" value="Homeodomain-like_sf"/>
</dbReference>
<keyword evidence="1" id="KW-0678">Repressor</keyword>
<organism evidence="8 9">
    <name type="scientific">Burkholderia pseudomultivorans</name>
    <dbReference type="NCBI Taxonomy" id="1207504"/>
    <lineage>
        <taxon>Bacteria</taxon>
        <taxon>Pseudomonadati</taxon>
        <taxon>Pseudomonadota</taxon>
        <taxon>Betaproteobacteria</taxon>
        <taxon>Burkholderiales</taxon>
        <taxon>Burkholderiaceae</taxon>
        <taxon>Burkholderia</taxon>
        <taxon>Burkholderia cepacia complex</taxon>
    </lineage>
</organism>
<dbReference type="SUPFAM" id="SSF48498">
    <property type="entry name" value="Tetracyclin repressor-like, C-terminal domain"/>
    <property type="match status" value="1"/>
</dbReference>
<name>A0ABU2E472_9BURK</name>
<proteinExistence type="predicted"/>
<dbReference type="Gene3D" id="1.10.10.60">
    <property type="entry name" value="Homeodomain-like"/>
    <property type="match status" value="1"/>
</dbReference>
<dbReference type="PROSITE" id="PS50977">
    <property type="entry name" value="HTH_TETR_2"/>
    <property type="match status" value="1"/>
</dbReference>
<dbReference type="PANTHER" id="PTHR30055">
    <property type="entry name" value="HTH-TYPE TRANSCRIPTIONAL REGULATOR RUTR"/>
    <property type="match status" value="1"/>
</dbReference>
<dbReference type="Pfam" id="PF00440">
    <property type="entry name" value="TetR_N"/>
    <property type="match status" value="1"/>
</dbReference>
<evidence type="ECO:0000256" key="1">
    <source>
        <dbReference type="ARBA" id="ARBA00022491"/>
    </source>
</evidence>
<dbReference type="PRINTS" id="PR00455">
    <property type="entry name" value="HTHTETR"/>
</dbReference>
<gene>
    <name evidence="8" type="primary">kstR2_1</name>
    <name evidence="8" type="ORF">FEQ00_02791</name>
</gene>
<sequence>MTHHVQATRGMAKRSKSNSAGTCETRESLIRFAARTFGLQGYSATTMRNIADQAGIEAASIYYHFSSKEELVEAVMEQGALHILHHLNEQLDALGAGATAEQRFRAAVLGQMRGLVMHGDFAVAHGRLLGQLPDTIRERQVVRREHHQTLWNGLLEDLRAEGRLRDDVDIPLARIHILGSINSIQSWFNPQKGSLERVADQLCTLFFSGAGPAASR</sequence>
<evidence type="ECO:0000259" key="7">
    <source>
        <dbReference type="PROSITE" id="PS50977"/>
    </source>
</evidence>
<dbReference type="EMBL" id="VJSY01000018">
    <property type="protein sequence ID" value="MDR8754368.1"/>
    <property type="molecule type" value="Genomic_DNA"/>
</dbReference>
<dbReference type="Gene3D" id="1.10.357.10">
    <property type="entry name" value="Tetracycline Repressor, domain 2"/>
    <property type="match status" value="1"/>
</dbReference>
<evidence type="ECO:0000256" key="4">
    <source>
        <dbReference type="ARBA" id="ARBA00023163"/>
    </source>
</evidence>
<keyword evidence="3 5" id="KW-0238">DNA-binding</keyword>
<feature type="DNA-binding region" description="H-T-H motif" evidence="5">
    <location>
        <begin position="46"/>
        <end position="65"/>
    </location>
</feature>
<keyword evidence="9" id="KW-1185">Reference proteome</keyword>
<evidence type="ECO:0000256" key="6">
    <source>
        <dbReference type="SAM" id="MobiDB-lite"/>
    </source>
</evidence>
<dbReference type="InterPro" id="IPR023772">
    <property type="entry name" value="DNA-bd_HTH_TetR-type_CS"/>
</dbReference>
<evidence type="ECO:0000256" key="2">
    <source>
        <dbReference type="ARBA" id="ARBA00023015"/>
    </source>
</evidence>
<keyword evidence="4" id="KW-0804">Transcription</keyword>
<evidence type="ECO:0000313" key="8">
    <source>
        <dbReference type="EMBL" id="MDR8754368.1"/>
    </source>
</evidence>
<dbReference type="InterPro" id="IPR036271">
    <property type="entry name" value="Tet_transcr_reg_TetR-rel_C_sf"/>
</dbReference>
<feature type="region of interest" description="Disordered" evidence="6">
    <location>
        <begin position="1"/>
        <end position="22"/>
    </location>
</feature>
<reference evidence="8 9" key="1">
    <citation type="submission" date="2019-06" db="EMBL/GenBank/DDBJ databases">
        <title>Evolution of Burkholderia multivorans in the lungs of Cystic Fibrosis patients.</title>
        <authorList>
            <person name="Moreira L.M."/>
        </authorList>
    </citation>
    <scope>NUCLEOTIDE SEQUENCE [LARGE SCALE GENOMIC DNA]</scope>
    <source>
        <strain evidence="8 9">VC13239</strain>
    </source>
</reference>
<dbReference type="PROSITE" id="PS01081">
    <property type="entry name" value="HTH_TETR_1"/>
    <property type="match status" value="1"/>
</dbReference>
<accession>A0ABU2E472</accession>
<dbReference type="Proteomes" id="UP001248067">
    <property type="component" value="Unassembled WGS sequence"/>
</dbReference>
<evidence type="ECO:0000256" key="5">
    <source>
        <dbReference type="PROSITE-ProRule" id="PRU00335"/>
    </source>
</evidence>
<evidence type="ECO:0000313" key="9">
    <source>
        <dbReference type="Proteomes" id="UP001248067"/>
    </source>
</evidence>
<dbReference type="Pfam" id="PF17932">
    <property type="entry name" value="TetR_C_24"/>
    <property type="match status" value="1"/>
</dbReference>
<dbReference type="InterPro" id="IPR041490">
    <property type="entry name" value="KstR2_TetR_C"/>
</dbReference>
<dbReference type="InterPro" id="IPR001647">
    <property type="entry name" value="HTH_TetR"/>
</dbReference>
<dbReference type="PANTHER" id="PTHR30055:SF234">
    <property type="entry name" value="HTH-TYPE TRANSCRIPTIONAL REGULATOR BETI"/>
    <property type="match status" value="1"/>
</dbReference>
<comment type="caution">
    <text evidence="8">The sequence shown here is derived from an EMBL/GenBank/DDBJ whole genome shotgun (WGS) entry which is preliminary data.</text>
</comment>
<evidence type="ECO:0000256" key="3">
    <source>
        <dbReference type="ARBA" id="ARBA00023125"/>
    </source>
</evidence>
<protein>
    <submittedName>
        <fullName evidence="8">HTH-type transcriptional repressor KstR2</fullName>
    </submittedName>
</protein>
<dbReference type="InterPro" id="IPR050109">
    <property type="entry name" value="HTH-type_TetR-like_transc_reg"/>
</dbReference>
<feature type="domain" description="HTH tetR-type" evidence="7">
    <location>
        <begin position="23"/>
        <end position="83"/>
    </location>
</feature>
<keyword evidence="2" id="KW-0805">Transcription regulation</keyword>